<proteinExistence type="predicted"/>
<evidence type="ECO:0000259" key="2">
    <source>
        <dbReference type="Pfam" id="PF03478"/>
    </source>
</evidence>
<sequence>RTGGRRGTENLLGRDGKEEDCEITELAEKVNKTCLGDSCGGSDQDEIHVGEELEESERPPWAILSNDIVELIASYLNPKDYAQFRSMCRRNRSIFPEVYPPRAILFPLLVFNSFEDNTGTIYNFVDPMRNEKYSMKKNLSELLAGATIRCSKYGWLLLVSKDTKTPFFYNPFTKVMIRLPDFPDVKHRFYLSGMSFSSKPTSPDCVVFAIEQPHFGFPFSIYALKRGTCDWRFHVFHGFFVPCFNSPVLFQGDFFFLDYSGTLGRCVVNDKDNNNGLDLGVASKPLKQFSETSPSYLVECNGNLLSVNVGPLGETVGVFSLDLAAKVWVEVKILGKHMLFISNTSSFSAVAPPNSRMENKVYFPRLHKDGRGLLFYSLDTCMYHYSFCGSRAEENHIDVATDFYDTKEMTSSSWIEPDWSQSTTTAVPNHFNWSA</sequence>
<dbReference type="InterPro" id="IPR001810">
    <property type="entry name" value="F-box_dom"/>
</dbReference>
<keyword evidence="4" id="KW-1185">Reference proteome</keyword>
<comment type="caution">
    <text evidence="3">The sequence shown here is derived from an EMBL/GenBank/DDBJ whole genome shotgun (WGS) entry which is preliminary data.</text>
</comment>
<evidence type="ECO:0008006" key="5">
    <source>
        <dbReference type="Google" id="ProtNLM"/>
    </source>
</evidence>
<dbReference type="AlphaFoldDB" id="A0AAD4S2K9"/>
<dbReference type="Pfam" id="PF03478">
    <property type="entry name" value="Beta-prop_KIB1-4"/>
    <property type="match status" value="1"/>
</dbReference>
<dbReference type="SUPFAM" id="SSF81383">
    <property type="entry name" value="F-box domain"/>
    <property type="match status" value="1"/>
</dbReference>
<dbReference type="Proteomes" id="UP001202328">
    <property type="component" value="Unassembled WGS sequence"/>
</dbReference>
<accession>A0AAD4S2K9</accession>
<name>A0AAD4S2K9_9MAGN</name>
<feature type="domain" description="KIB1-4 beta-propeller" evidence="2">
    <location>
        <begin position="136"/>
        <end position="376"/>
    </location>
</feature>
<protein>
    <recommendedName>
        <fullName evidence="5">F-box protein</fullName>
    </recommendedName>
</protein>
<dbReference type="Pfam" id="PF00646">
    <property type="entry name" value="F-box"/>
    <property type="match status" value="1"/>
</dbReference>
<dbReference type="PANTHER" id="PTHR33127">
    <property type="entry name" value="TRANSMEMBRANE PROTEIN"/>
    <property type="match status" value="1"/>
</dbReference>
<feature type="non-terminal residue" evidence="3">
    <location>
        <position position="1"/>
    </location>
</feature>
<gene>
    <name evidence="3" type="ORF">MKW98_010599</name>
</gene>
<dbReference type="CDD" id="cd09917">
    <property type="entry name" value="F-box_SF"/>
    <property type="match status" value="1"/>
</dbReference>
<reference evidence="3" key="1">
    <citation type="submission" date="2022-04" db="EMBL/GenBank/DDBJ databases">
        <title>A functionally conserved STORR gene fusion in Papaver species that diverged 16.8 million years ago.</title>
        <authorList>
            <person name="Catania T."/>
        </authorList>
    </citation>
    <scope>NUCLEOTIDE SEQUENCE</scope>
    <source>
        <strain evidence="3">S-188037</strain>
    </source>
</reference>
<dbReference type="EMBL" id="JAJJMB010014886">
    <property type="protein sequence ID" value="KAI3857185.1"/>
    <property type="molecule type" value="Genomic_DNA"/>
</dbReference>
<dbReference type="PANTHER" id="PTHR33127:SF5">
    <property type="entry name" value="TRANSMEMBRANE PROTEIN"/>
    <property type="match status" value="1"/>
</dbReference>
<evidence type="ECO:0000313" key="3">
    <source>
        <dbReference type="EMBL" id="KAI3857185.1"/>
    </source>
</evidence>
<feature type="domain" description="F-box" evidence="1">
    <location>
        <begin position="63"/>
        <end position="95"/>
    </location>
</feature>
<dbReference type="InterPro" id="IPR005174">
    <property type="entry name" value="KIB1-4_b-propeller"/>
</dbReference>
<evidence type="ECO:0000259" key="1">
    <source>
        <dbReference type="Pfam" id="PF00646"/>
    </source>
</evidence>
<organism evidence="3 4">
    <name type="scientific">Papaver atlanticum</name>
    <dbReference type="NCBI Taxonomy" id="357466"/>
    <lineage>
        <taxon>Eukaryota</taxon>
        <taxon>Viridiplantae</taxon>
        <taxon>Streptophyta</taxon>
        <taxon>Embryophyta</taxon>
        <taxon>Tracheophyta</taxon>
        <taxon>Spermatophyta</taxon>
        <taxon>Magnoliopsida</taxon>
        <taxon>Ranunculales</taxon>
        <taxon>Papaveraceae</taxon>
        <taxon>Papaveroideae</taxon>
        <taxon>Papaver</taxon>
    </lineage>
</organism>
<evidence type="ECO:0000313" key="4">
    <source>
        <dbReference type="Proteomes" id="UP001202328"/>
    </source>
</evidence>
<dbReference type="InterPro" id="IPR036047">
    <property type="entry name" value="F-box-like_dom_sf"/>
</dbReference>